<comment type="similarity">
    <text evidence="2">Belongs to the GMC oxidoreductase family.</text>
</comment>
<dbReference type="InterPro" id="IPR035992">
    <property type="entry name" value="Ricin_B-like_lectins"/>
</dbReference>
<dbReference type="OrthoDB" id="167809at2759"/>
<dbReference type="PANTHER" id="PTHR42784">
    <property type="entry name" value="PYRANOSE 2-OXIDASE"/>
    <property type="match status" value="1"/>
</dbReference>
<organism evidence="8 9">
    <name type="scientific">Rhizoctonia solani</name>
    <dbReference type="NCBI Taxonomy" id="456999"/>
    <lineage>
        <taxon>Eukaryota</taxon>
        <taxon>Fungi</taxon>
        <taxon>Dikarya</taxon>
        <taxon>Basidiomycota</taxon>
        <taxon>Agaricomycotina</taxon>
        <taxon>Agaricomycetes</taxon>
        <taxon>Cantharellales</taxon>
        <taxon>Ceratobasidiaceae</taxon>
        <taxon>Rhizoctonia</taxon>
    </lineage>
</organism>
<evidence type="ECO:0000256" key="3">
    <source>
        <dbReference type="ARBA" id="ARBA00022630"/>
    </source>
</evidence>
<dbReference type="InterPro" id="IPR000172">
    <property type="entry name" value="GMC_OxRdtase_N"/>
</dbReference>
<gene>
    <name evidence="8" type="ORF">RHS03_09846</name>
</gene>
<comment type="caution">
    <text evidence="8">The sequence shown here is derived from an EMBL/GenBank/DDBJ whole genome shotgun (WGS) entry which is preliminary data.</text>
</comment>
<dbReference type="AlphaFoldDB" id="A0A8H7HIM8"/>
<keyword evidence="4" id="KW-0274">FAD</keyword>
<dbReference type="SUPFAM" id="SSF50370">
    <property type="entry name" value="Ricin B-like lectins"/>
    <property type="match status" value="1"/>
</dbReference>
<accession>A0A8H7HIM8</accession>
<dbReference type="InterPro" id="IPR051473">
    <property type="entry name" value="P2Ox-like"/>
</dbReference>
<proteinExistence type="inferred from homology"/>
<evidence type="ECO:0000256" key="4">
    <source>
        <dbReference type="ARBA" id="ARBA00022827"/>
    </source>
</evidence>
<dbReference type="EMBL" id="JACYCD010000703">
    <property type="protein sequence ID" value="KAF8687903.1"/>
    <property type="molecule type" value="Genomic_DNA"/>
</dbReference>
<dbReference type="PANTHER" id="PTHR42784:SF1">
    <property type="entry name" value="PYRANOSE 2-OXIDASE"/>
    <property type="match status" value="1"/>
</dbReference>
<dbReference type="InterPro" id="IPR007867">
    <property type="entry name" value="GMC_OxRtase_C"/>
</dbReference>
<evidence type="ECO:0000256" key="1">
    <source>
        <dbReference type="ARBA" id="ARBA00001974"/>
    </source>
</evidence>
<evidence type="ECO:0000256" key="5">
    <source>
        <dbReference type="ARBA" id="ARBA00023002"/>
    </source>
</evidence>
<dbReference type="PROSITE" id="PS50231">
    <property type="entry name" value="RICIN_B_LECTIN"/>
    <property type="match status" value="1"/>
</dbReference>
<keyword evidence="3" id="KW-0285">Flavoprotein</keyword>
<feature type="non-terminal residue" evidence="8">
    <location>
        <position position="1"/>
    </location>
</feature>
<dbReference type="Gene3D" id="3.50.50.60">
    <property type="entry name" value="FAD/NAD(P)-binding domain"/>
    <property type="match status" value="2"/>
</dbReference>
<dbReference type="Proteomes" id="UP000602905">
    <property type="component" value="Unassembled WGS sequence"/>
</dbReference>
<feature type="domain" description="Glucose-methanol-choline oxidoreductase N-terminal" evidence="6">
    <location>
        <begin position="382"/>
        <end position="447"/>
    </location>
</feature>
<dbReference type="Gene3D" id="2.80.10.50">
    <property type="match status" value="1"/>
</dbReference>
<comment type="cofactor">
    <cofactor evidence="1">
        <name>FAD</name>
        <dbReference type="ChEBI" id="CHEBI:57692"/>
    </cofactor>
</comment>
<sequence>MANFKPKFDNKPLVGKYRIKTLCRDPVYVRLDDNSSIGLFDDKQGNALLWTFTPIDDKYTIKITGPTERYLAWNKDTNEVSLVQEKDNGKEWLIQRRGSGGFGISVPDGGRVVDFNNKEKISLNKRDANDSNQLWLFENDREPAPQRQSFQTEFFPLSIKDAAKEKYDIIVVGSGIGGGVLVHDLNDTNFRLGERQSKKVLLLERGGFTFHSHCLNVARPVDLVNDRGQHNDFFYHKFWEKYDLENTDTNNWGGGLMYNLGGRSAAWGLFVPRIHDTPLKKHFSDTVYNDLRNTYYTKAERLMNLSFPHTNKVHRHVIDRFNADGPAAELDSQIEWTWARIASEFQTESNYKFAQGAYSTIDKIFEIAQGKDNGQPNSGDSKKNLKVALDAEVYSLVMDWSQTPPVVTGVNIRTVEGECVPIYLEDKGQVVLSAGSLNSPTILLRSGGDEWRKNIKEKHRALQITDHDIWLHVDRFTYGNPADRDKYGPMKLQTYFNVKGQTERGIGLANMSIDSSSFLPKGSAIDSQIPNFIMAFILECPLNPGNTIRIDENGEPKATINRGEAATKEQKEAMYRMTISAIETIEKSLGAKFTKPPPESPDNLIHGGLGIVAHELGSLPMQGRDGNQGASLDENLKVVSDICDGVYVCDLSIFPYSPEVNPTLTLAAFAIRLSRTLIERKRFKPRDPNHVCVVNHSGGTVYARLSNRTKMQDNPKLHDESPAGAQLRTPNEGEIEDGEVLLEAGDVVEWERKKDVIESLFVRRKKAGEYSDTRPIVLSAFPGAVTVIGIEEF</sequence>
<evidence type="ECO:0000259" key="7">
    <source>
        <dbReference type="Pfam" id="PF05199"/>
    </source>
</evidence>
<evidence type="ECO:0000313" key="9">
    <source>
        <dbReference type="Proteomes" id="UP000602905"/>
    </source>
</evidence>
<dbReference type="SUPFAM" id="SSF51905">
    <property type="entry name" value="FAD/NAD(P)-binding domain"/>
    <property type="match status" value="1"/>
</dbReference>
<dbReference type="InterPro" id="IPR036188">
    <property type="entry name" value="FAD/NAD-bd_sf"/>
</dbReference>
<dbReference type="Pfam" id="PF00732">
    <property type="entry name" value="GMC_oxred_N"/>
    <property type="match status" value="1"/>
</dbReference>
<name>A0A8H7HIM8_9AGAM</name>
<evidence type="ECO:0000313" key="8">
    <source>
        <dbReference type="EMBL" id="KAF8687903.1"/>
    </source>
</evidence>
<protein>
    <submittedName>
        <fullName evidence="8">GMC oxidoreductase</fullName>
    </submittedName>
</protein>
<evidence type="ECO:0000259" key="6">
    <source>
        <dbReference type="Pfam" id="PF00732"/>
    </source>
</evidence>
<feature type="domain" description="Glucose-methanol-choline oxidoreductase C-terminal" evidence="7">
    <location>
        <begin position="570"/>
        <end position="670"/>
    </location>
</feature>
<reference evidence="8" key="1">
    <citation type="submission" date="2020-09" db="EMBL/GenBank/DDBJ databases">
        <title>Comparative genome analyses of four rice-infecting Rhizoctonia solani isolates reveal extensive enrichment of homogalacturonan modification genes.</title>
        <authorList>
            <person name="Lee D.-Y."/>
            <person name="Jeon J."/>
            <person name="Kim K.-T."/>
            <person name="Cheong K."/>
            <person name="Song H."/>
            <person name="Choi G."/>
            <person name="Ko J."/>
            <person name="Opiyo S.O."/>
            <person name="Zuo S."/>
            <person name="Madhav S."/>
            <person name="Lee Y.-H."/>
            <person name="Wang G.-L."/>
        </authorList>
    </citation>
    <scope>NUCLEOTIDE SEQUENCE</scope>
    <source>
        <strain evidence="8">AG1-IA WGL</strain>
    </source>
</reference>
<dbReference type="Pfam" id="PF05199">
    <property type="entry name" value="GMC_oxred_C"/>
    <property type="match status" value="1"/>
</dbReference>
<dbReference type="GO" id="GO:0050660">
    <property type="term" value="F:flavin adenine dinucleotide binding"/>
    <property type="evidence" value="ECO:0007669"/>
    <property type="project" value="InterPro"/>
</dbReference>
<dbReference type="GO" id="GO:0016614">
    <property type="term" value="F:oxidoreductase activity, acting on CH-OH group of donors"/>
    <property type="evidence" value="ECO:0007669"/>
    <property type="project" value="InterPro"/>
</dbReference>
<evidence type="ECO:0000256" key="2">
    <source>
        <dbReference type="ARBA" id="ARBA00010790"/>
    </source>
</evidence>
<keyword evidence="5" id="KW-0560">Oxidoreductase</keyword>